<dbReference type="InterPro" id="IPR015414">
    <property type="entry name" value="TMEM64"/>
</dbReference>
<dbReference type="PANTHER" id="PTHR12677">
    <property type="entry name" value="GOLGI APPARATUS MEMBRANE PROTEIN TVP38-RELATED"/>
    <property type="match status" value="1"/>
</dbReference>
<protein>
    <recommendedName>
        <fullName evidence="7">VTT domain-containing protein</fullName>
    </recommendedName>
</protein>
<dbReference type="Pfam" id="PF09335">
    <property type="entry name" value="VTT_dom"/>
    <property type="match status" value="1"/>
</dbReference>
<proteinExistence type="predicted"/>
<evidence type="ECO:0000256" key="5">
    <source>
        <dbReference type="ARBA" id="ARBA00023136"/>
    </source>
</evidence>
<organism evidence="8">
    <name type="scientific">Eucampia antarctica</name>
    <dbReference type="NCBI Taxonomy" id="49252"/>
    <lineage>
        <taxon>Eukaryota</taxon>
        <taxon>Sar</taxon>
        <taxon>Stramenopiles</taxon>
        <taxon>Ochrophyta</taxon>
        <taxon>Bacillariophyta</taxon>
        <taxon>Mediophyceae</taxon>
        <taxon>Biddulphiophycidae</taxon>
        <taxon>Hemiaulales</taxon>
        <taxon>Hemiaulaceae</taxon>
        <taxon>Eucampia</taxon>
    </lineage>
</organism>
<gene>
    <name evidence="8" type="ORF">EANT1437_LOCUS16072</name>
</gene>
<evidence type="ECO:0000256" key="2">
    <source>
        <dbReference type="ARBA" id="ARBA00022475"/>
    </source>
</evidence>
<sequence>MAICIAENENELSLNRQETTEEAKMKTTKNSRIKKFIILLFFVGFISFVIVDSTTTGNIRSGISSLLEWIEDNPIKGFFVFICVYFVATILFIPGSILTLGAGFVFGSAFGLGPGVALASLSVFVGASLGAIASFLLGRYLFRGWVQNLTKKYAVFEALDVAFQEKGLRISVLLRLSPIIPFNANNYISGVTALTLRDYSLALFAILPGTILYCFLGASAGSLTDSASSGNNATLTIVVVVVGILFGAIAVGITSYYAKKELNKILAARENERRENEELQQNTSLYGIMNQRPE</sequence>
<keyword evidence="2" id="KW-1003">Cell membrane</keyword>
<feature type="transmembrane region" description="Helical" evidence="6">
    <location>
        <begin position="100"/>
        <end position="117"/>
    </location>
</feature>
<feature type="transmembrane region" description="Helical" evidence="6">
    <location>
        <begin position="36"/>
        <end position="55"/>
    </location>
</feature>
<dbReference type="GO" id="GO:0005886">
    <property type="term" value="C:plasma membrane"/>
    <property type="evidence" value="ECO:0007669"/>
    <property type="project" value="UniProtKB-SubCell"/>
</dbReference>
<keyword evidence="3 6" id="KW-0812">Transmembrane</keyword>
<keyword evidence="5 6" id="KW-0472">Membrane</keyword>
<feature type="transmembrane region" description="Helical" evidence="6">
    <location>
        <begin position="201"/>
        <end position="223"/>
    </location>
</feature>
<keyword evidence="4 6" id="KW-1133">Transmembrane helix</keyword>
<evidence type="ECO:0000256" key="4">
    <source>
        <dbReference type="ARBA" id="ARBA00022989"/>
    </source>
</evidence>
<feature type="transmembrane region" description="Helical" evidence="6">
    <location>
        <begin position="235"/>
        <end position="258"/>
    </location>
</feature>
<comment type="subcellular location">
    <subcellularLocation>
        <location evidence="1">Cell membrane</location>
        <topology evidence="1">Multi-pass membrane protein</topology>
    </subcellularLocation>
</comment>
<evidence type="ECO:0000259" key="7">
    <source>
        <dbReference type="Pfam" id="PF09335"/>
    </source>
</evidence>
<feature type="domain" description="VTT" evidence="7">
    <location>
        <begin position="93"/>
        <end position="218"/>
    </location>
</feature>
<feature type="transmembrane region" description="Helical" evidence="6">
    <location>
        <begin position="75"/>
        <end position="93"/>
    </location>
</feature>
<reference evidence="8" key="1">
    <citation type="submission" date="2021-01" db="EMBL/GenBank/DDBJ databases">
        <authorList>
            <person name="Corre E."/>
            <person name="Pelletier E."/>
            <person name="Niang G."/>
            <person name="Scheremetjew M."/>
            <person name="Finn R."/>
            <person name="Kale V."/>
            <person name="Holt S."/>
            <person name="Cochrane G."/>
            <person name="Meng A."/>
            <person name="Brown T."/>
            <person name="Cohen L."/>
        </authorList>
    </citation>
    <scope>NUCLEOTIDE SEQUENCE</scope>
    <source>
        <strain evidence="8">CCMP1452</strain>
    </source>
</reference>
<evidence type="ECO:0000313" key="8">
    <source>
        <dbReference type="EMBL" id="CAD9703415.1"/>
    </source>
</evidence>
<evidence type="ECO:0000256" key="3">
    <source>
        <dbReference type="ARBA" id="ARBA00022692"/>
    </source>
</evidence>
<evidence type="ECO:0000256" key="6">
    <source>
        <dbReference type="SAM" id="Phobius"/>
    </source>
</evidence>
<evidence type="ECO:0000256" key="1">
    <source>
        <dbReference type="ARBA" id="ARBA00004651"/>
    </source>
</evidence>
<dbReference type="EMBL" id="HBHI01031194">
    <property type="protein sequence ID" value="CAD9703415.1"/>
    <property type="molecule type" value="Transcribed_RNA"/>
</dbReference>
<dbReference type="AlphaFoldDB" id="A0A7S2SLC6"/>
<dbReference type="InterPro" id="IPR032816">
    <property type="entry name" value="VTT_dom"/>
</dbReference>
<dbReference type="PANTHER" id="PTHR12677:SF59">
    <property type="entry name" value="GOLGI APPARATUS MEMBRANE PROTEIN TVP38-RELATED"/>
    <property type="match status" value="1"/>
</dbReference>
<name>A0A7S2SLC6_9STRA</name>
<feature type="transmembrane region" description="Helical" evidence="6">
    <location>
        <begin position="123"/>
        <end position="142"/>
    </location>
</feature>
<accession>A0A7S2SLC6</accession>